<evidence type="ECO:0000256" key="1">
    <source>
        <dbReference type="ARBA" id="ARBA00007169"/>
    </source>
</evidence>
<evidence type="ECO:0000259" key="2">
    <source>
        <dbReference type="Pfam" id="PF00975"/>
    </source>
</evidence>
<name>A0A7W9MJX5_9ACTN</name>
<sequence length="252" mass="27285">MTGTAVRDAAGWLDNRFALPEPRFRLLCLPFAGGSATFYADWAPLFSSTVELVPVQLPGRGALMGLPPAASIAEMADAIAPVAAASDVPVALYGHSMGAIVAFEVARRLQAAGRAPVHLFVSGRPGPRIVRPERPVSDLPRAEFVAMLRDYGAADPEILDNDGLLDVLIPMMRADFRAVETYRRPAGPPLECPVSAWAGLDDEEAGPDLMRLWEEETTGAFRLDCLPGGHFFLLDHHERIVTAVHRRLEAGR</sequence>
<dbReference type="GO" id="GO:0008610">
    <property type="term" value="P:lipid biosynthetic process"/>
    <property type="evidence" value="ECO:0007669"/>
    <property type="project" value="TreeGrafter"/>
</dbReference>
<dbReference type="EMBL" id="JACHMP010000001">
    <property type="protein sequence ID" value="MBB5823151.1"/>
    <property type="molecule type" value="Genomic_DNA"/>
</dbReference>
<reference evidence="3 4" key="1">
    <citation type="submission" date="2020-08" db="EMBL/GenBank/DDBJ databases">
        <title>Sequencing the genomes of 1000 actinobacteria strains.</title>
        <authorList>
            <person name="Klenk H.-P."/>
        </authorList>
    </citation>
    <scope>NUCLEOTIDE SEQUENCE [LARGE SCALE GENOMIC DNA]</scope>
    <source>
        <strain evidence="3 4">DSM 46887</strain>
    </source>
</reference>
<gene>
    <name evidence="3" type="ORF">F4562_006213</name>
</gene>
<dbReference type="InterPro" id="IPR012223">
    <property type="entry name" value="TEII"/>
</dbReference>
<keyword evidence="4" id="KW-1185">Reference proteome</keyword>
<dbReference type="RefSeq" id="WP_184540132.1">
    <property type="nucleotide sequence ID" value="NZ_JACHMP010000001.1"/>
</dbReference>
<organism evidence="3 4">
    <name type="scientific">Streptosporangium becharense</name>
    <dbReference type="NCBI Taxonomy" id="1816182"/>
    <lineage>
        <taxon>Bacteria</taxon>
        <taxon>Bacillati</taxon>
        <taxon>Actinomycetota</taxon>
        <taxon>Actinomycetes</taxon>
        <taxon>Streptosporangiales</taxon>
        <taxon>Streptosporangiaceae</taxon>
        <taxon>Streptosporangium</taxon>
    </lineage>
</organism>
<comment type="caution">
    <text evidence="3">The sequence shown here is derived from an EMBL/GenBank/DDBJ whole genome shotgun (WGS) entry which is preliminary data.</text>
</comment>
<feature type="domain" description="Thioesterase" evidence="2">
    <location>
        <begin position="25"/>
        <end position="247"/>
    </location>
</feature>
<accession>A0A7W9MJX5</accession>
<dbReference type="Pfam" id="PF00975">
    <property type="entry name" value="Thioesterase"/>
    <property type="match status" value="1"/>
</dbReference>
<evidence type="ECO:0000313" key="3">
    <source>
        <dbReference type="EMBL" id="MBB5823151.1"/>
    </source>
</evidence>
<dbReference type="SUPFAM" id="SSF53474">
    <property type="entry name" value="alpha/beta-Hydrolases"/>
    <property type="match status" value="1"/>
</dbReference>
<dbReference type="InterPro" id="IPR029058">
    <property type="entry name" value="AB_hydrolase_fold"/>
</dbReference>
<dbReference type="Gene3D" id="3.40.50.1820">
    <property type="entry name" value="alpha/beta hydrolase"/>
    <property type="match status" value="1"/>
</dbReference>
<proteinExistence type="inferred from homology"/>
<dbReference type="Proteomes" id="UP000540685">
    <property type="component" value="Unassembled WGS sequence"/>
</dbReference>
<dbReference type="InterPro" id="IPR001031">
    <property type="entry name" value="Thioesterase"/>
</dbReference>
<dbReference type="PANTHER" id="PTHR11487">
    <property type="entry name" value="THIOESTERASE"/>
    <property type="match status" value="1"/>
</dbReference>
<protein>
    <submittedName>
        <fullName evidence="3">Surfactin synthase thioesterase subunit</fullName>
    </submittedName>
</protein>
<dbReference type="AlphaFoldDB" id="A0A7W9MJX5"/>
<comment type="similarity">
    <text evidence="1">Belongs to the thioesterase family.</text>
</comment>
<dbReference type="PANTHER" id="PTHR11487:SF0">
    <property type="entry name" value="S-ACYL FATTY ACID SYNTHASE THIOESTERASE, MEDIUM CHAIN"/>
    <property type="match status" value="1"/>
</dbReference>
<evidence type="ECO:0000313" key="4">
    <source>
        <dbReference type="Proteomes" id="UP000540685"/>
    </source>
</evidence>